<protein>
    <submittedName>
        <fullName evidence="4">EKC/KEOPS complex subunit GON7</fullName>
    </submittedName>
</protein>
<evidence type="ECO:0000313" key="4">
    <source>
        <dbReference type="WBParaSite" id="OFLC_0000916201-mRNA-1"/>
    </source>
</evidence>
<organism evidence="4">
    <name type="scientific">Onchocerca flexuosa</name>
    <dbReference type="NCBI Taxonomy" id="387005"/>
    <lineage>
        <taxon>Eukaryota</taxon>
        <taxon>Metazoa</taxon>
        <taxon>Ecdysozoa</taxon>
        <taxon>Nematoda</taxon>
        <taxon>Chromadorea</taxon>
        <taxon>Rhabditida</taxon>
        <taxon>Spirurina</taxon>
        <taxon>Spiruromorpha</taxon>
        <taxon>Filarioidea</taxon>
        <taxon>Onchocercidae</taxon>
        <taxon>Onchocerca</taxon>
    </lineage>
</organism>
<gene>
    <name evidence="2" type="ORF">OFLC_LOCUS9164</name>
</gene>
<dbReference type="WBParaSite" id="OFLC_0000916201-mRNA-1">
    <property type="protein sequence ID" value="OFLC_0000916201-mRNA-1"/>
    <property type="gene ID" value="OFLC_0000916201"/>
</dbReference>
<dbReference type="Proteomes" id="UP000267606">
    <property type="component" value="Unassembled WGS sequence"/>
</dbReference>
<evidence type="ECO:0000313" key="2">
    <source>
        <dbReference type="EMBL" id="VDO58988.1"/>
    </source>
</evidence>
<evidence type="ECO:0000256" key="1">
    <source>
        <dbReference type="SAM" id="MobiDB-lite"/>
    </source>
</evidence>
<accession>A0A183HNV1</accession>
<reference evidence="4" key="1">
    <citation type="submission" date="2016-06" db="UniProtKB">
        <authorList>
            <consortium name="WormBaseParasite"/>
        </authorList>
    </citation>
    <scope>IDENTIFICATION</scope>
</reference>
<dbReference type="STRING" id="387005.A0A183HNV1"/>
<reference evidence="2 3" key="2">
    <citation type="submission" date="2018-11" db="EMBL/GenBank/DDBJ databases">
        <authorList>
            <consortium name="Pathogen Informatics"/>
        </authorList>
    </citation>
    <scope>NUCLEOTIDE SEQUENCE [LARGE SCALE GENOMIC DNA]</scope>
</reference>
<evidence type="ECO:0000313" key="3">
    <source>
        <dbReference type="Proteomes" id="UP000267606"/>
    </source>
</evidence>
<name>A0A183HNV1_9BILA</name>
<sequence length="137" mass="15621">MQSLLQQYTVSIDSAEEKLETRLEALNAYLIAPNQIKSRINDLLAVLRNEAETLKAPDGTRLKLTESNVAQIKRYLTRTQEALEAVVDVFEEMEIDENDEEPGTSVSDDEDSEDEKPEEHIYKVLGHDTFVNLKKIQ</sequence>
<dbReference type="EMBL" id="UZAJ01010960">
    <property type="protein sequence ID" value="VDO58988.1"/>
    <property type="molecule type" value="Genomic_DNA"/>
</dbReference>
<keyword evidence="3" id="KW-1185">Reference proteome</keyword>
<feature type="compositionally biased region" description="Acidic residues" evidence="1">
    <location>
        <begin position="92"/>
        <end position="116"/>
    </location>
</feature>
<proteinExistence type="predicted"/>
<feature type="region of interest" description="Disordered" evidence="1">
    <location>
        <begin position="92"/>
        <end position="121"/>
    </location>
</feature>
<dbReference type="AlphaFoldDB" id="A0A183HNV1"/>